<keyword evidence="5" id="KW-0472">Membrane</keyword>
<dbReference type="GO" id="GO:0055091">
    <property type="term" value="P:phospholipid homeostasis"/>
    <property type="evidence" value="ECO:0007669"/>
    <property type="project" value="TreeGrafter"/>
</dbReference>
<dbReference type="EMBL" id="JAGSMN010000729">
    <property type="protein sequence ID" value="MBR7676731.1"/>
    <property type="molecule type" value="Genomic_DNA"/>
</dbReference>
<gene>
    <name evidence="7" type="ORF">KDA82_27740</name>
</gene>
<evidence type="ECO:0000259" key="6">
    <source>
        <dbReference type="Pfam" id="PF09924"/>
    </source>
</evidence>
<evidence type="ECO:0000256" key="5">
    <source>
        <dbReference type="ARBA" id="ARBA00023136"/>
    </source>
</evidence>
<dbReference type="AlphaFoldDB" id="A0A8T4IWC3"/>
<keyword evidence="2" id="KW-1003">Cell membrane</keyword>
<proteinExistence type="predicted"/>
<feature type="domain" description="Phosphatidylglycerol lysyltransferase C-terminal" evidence="6">
    <location>
        <begin position="19"/>
        <end position="314"/>
    </location>
</feature>
<name>A0A8T4IWC3_9ACTN</name>
<protein>
    <submittedName>
        <fullName evidence="7">DUF2156 domain-containing protein</fullName>
    </submittedName>
</protein>
<dbReference type="Proteomes" id="UP000675554">
    <property type="component" value="Unassembled WGS sequence"/>
</dbReference>
<keyword evidence="4" id="KW-1133">Transmembrane helix</keyword>
<dbReference type="PANTHER" id="PTHR34697">
    <property type="entry name" value="PHOSPHATIDYLGLYCEROL LYSYLTRANSFERASE"/>
    <property type="match status" value="1"/>
</dbReference>
<accession>A0A8T4IWC3</accession>
<keyword evidence="8" id="KW-1185">Reference proteome</keyword>
<dbReference type="InterPro" id="IPR051211">
    <property type="entry name" value="PG_lysyltransferase"/>
</dbReference>
<evidence type="ECO:0000256" key="4">
    <source>
        <dbReference type="ARBA" id="ARBA00022989"/>
    </source>
</evidence>
<evidence type="ECO:0000256" key="1">
    <source>
        <dbReference type="ARBA" id="ARBA00004651"/>
    </source>
</evidence>
<dbReference type="InterPro" id="IPR024320">
    <property type="entry name" value="LPG_synthase_C"/>
</dbReference>
<comment type="caution">
    <text evidence="7">The sequence shown here is derived from an EMBL/GenBank/DDBJ whole genome shotgun (WGS) entry which is preliminary data.</text>
</comment>
<dbReference type="PANTHER" id="PTHR34697:SF2">
    <property type="entry name" value="PHOSPHATIDYLGLYCEROL LYSYLTRANSFERASE"/>
    <property type="match status" value="1"/>
</dbReference>
<dbReference type="SUPFAM" id="SSF55729">
    <property type="entry name" value="Acyl-CoA N-acyltransferases (Nat)"/>
    <property type="match status" value="1"/>
</dbReference>
<evidence type="ECO:0000256" key="2">
    <source>
        <dbReference type="ARBA" id="ARBA00022475"/>
    </source>
</evidence>
<dbReference type="GO" id="GO:0005886">
    <property type="term" value="C:plasma membrane"/>
    <property type="evidence" value="ECO:0007669"/>
    <property type="project" value="UniProtKB-SubCell"/>
</dbReference>
<dbReference type="InterPro" id="IPR016181">
    <property type="entry name" value="Acyl_CoA_acyltransferase"/>
</dbReference>
<dbReference type="GO" id="GO:0016755">
    <property type="term" value="F:aminoacyltransferase activity"/>
    <property type="evidence" value="ECO:0007669"/>
    <property type="project" value="TreeGrafter"/>
</dbReference>
<evidence type="ECO:0000313" key="8">
    <source>
        <dbReference type="Proteomes" id="UP000675554"/>
    </source>
</evidence>
<sequence length="333" mass="37591">MGQLSGSQAETAEYALRAVQGYGENPSSYLALNRGNQLFTASTGDVIAYRESGRYLVQFAGVLGPWERKAQALREFKDYARAGKRRIACVQLQSREAELYASEGFTINQVGSSYSVHLPDFTLRGSRFMKLRNKISQARRSGLQVEEVSYDEHVGHIEEIDRFWLRSKGKHTKEIRFLVGEVGGPAQKHRRLFMATDGRRPTAYISYSPVFGERPGWLHDLSRRRHDARPGAAEAINATALELFMRERAEWLHFGFTPFTGLDAAHMIAPSSPLTGAFMRLLAERGEALYPAASQLSYKKKWHPHLVTPEYLAFEGRARPGAIWQLLRVTNTV</sequence>
<dbReference type="Pfam" id="PF09924">
    <property type="entry name" value="LPG_synthase_C"/>
    <property type="match status" value="1"/>
</dbReference>
<organism evidence="7 8">
    <name type="scientific">Streptomyces daliensis</name>
    <dbReference type="NCBI Taxonomy" id="299421"/>
    <lineage>
        <taxon>Bacteria</taxon>
        <taxon>Bacillati</taxon>
        <taxon>Actinomycetota</taxon>
        <taxon>Actinomycetes</taxon>
        <taxon>Kitasatosporales</taxon>
        <taxon>Streptomycetaceae</taxon>
        <taxon>Streptomyces</taxon>
    </lineage>
</organism>
<reference evidence="7" key="1">
    <citation type="submission" date="2021-04" db="EMBL/GenBank/DDBJ databases">
        <title>Sequencing of actinobacteria type strains.</title>
        <authorList>
            <person name="Nguyen G.-S."/>
            <person name="Wentzel A."/>
        </authorList>
    </citation>
    <scope>NUCLEOTIDE SEQUENCE</scope>
    <source>
        <strain evidence="7">DSM 42095</strain>
    </source>
</reference>
<evidence type="ECO:0000256" key="3">
    <source>
        <dbReference type="ARBA" id="ARBA00022692"/>
    </source>
</evidence>
<comment type="subcellular location">
    <subcellularLocation>
        <location evidence="1">Cell membrane</location>
        <topology evidence="1">Multi-pass membrane protein</topology>
    </subcellularLocation>
</comment>
<keyword evidence="3" id="KW-0812">Transmembrane</keyword>
<evidence type="ECO:0000313" key="7">
    <source>
        <dbReference type="EMBL" id="MBR7676731.1"/>
    </source>
</evidence>